<evidence type="ECO:0000313" key="2">
    <source>
        <dbReference type="Proteomes" id="UP000298663"/>
    </source>
</evidence>
<dbReference type="EMBL" id="AZBU02000001">
    <property type="protein sequence ID" value="TMS33277.1"/>
    <property type="molecule type" value="Genomic_DNA"/>
</dbReference>
<keyword evidence="2" id="KW-1185">Reference proteome</keyword>
<comment type="caution">
    <text evidence="1">The sequence shown here is derived from an EMBL/GenBank/DDBJ whole genome shotgun (WGS) entry which is preliminary data.</text>
</comment>
<reference evidence="1 2" key="1">
    <citation type="journal article" date="2015" name="Genome Biol.">
        <title>Comparative genomics of Steinernema reveals deeply conserved gene regulatory networks.</title>
        <authorList>
            <person name="Dillman A.R."/>
            <person name="Macchietto M."/>
            <person name="Porter C.F."/>
            <person name="Rogers A."/>
            <person name="Williams B."/>
            <person name="Antoshechkin I."/>
            <person name="Lee M.M."/>
            <person name="Goodwin Z."/>
            <person name="Lu X."/>
            <person name="Lewis E.E."/>
            <person name="Goodrich-Blair H."/>
            <person name="Stock S.P."/>
            <person name="Adams B.J."/>
            <person name="Sternberg P.W."/>
            <person name="Mortazavi A."/>
        </authorList>
    </citation>
    <scope>NUCLEOTIDE SEQUENCE [LARGE SCALE GENOMIC DNA]</scope>
    <source>
        <strain evidence="1 2">ALL</strain>
    </source>
</reference>
<dbReference type="EMBL" id="CM016762">
    <property type="protein sequence ID" value="TMS33277.1"/>
    <property type="molecule type" value="Genomic_DNA"/>
</dbReference>
<evidence type="ECO:0000313" key="1">
    <source>
        <dbReference type="EMBL" id="TMS33277.1"/>
    </source>
</evidence>
<reference evidence="1 2" key="2">
    <citation type="journal article" date="2019" name="G3 (Bethesda)">
        <title>Hybrid Assembly of the Genome of the Entomopathogenic Nematode Steinernema carpocapsae Identifies the X-Chromosome.</title>
        <authorList>
            <person name="Serra L."/>
            <person name="Macchietto M."/>
            <person name="Macias-Munoz A."/>
            <person name="McGill C.J."/>
            <person name="Rodriguez I.M."/>
            <person name="Rodriguez B."/>
            <person name="Murad R."/>
            <person name="Mortazavi A."/>
        </authorList>
    </citation>
    <scope>NUCLEOTIDE SEQUENCE [LARGE SCALE GENOMIC DNA]</scope>
    <source>
        <strain evidence="1 2">ALL</strain>
    </source>
</reference>
<sequence>MKHCGSAVTSDDRVTIGAECRTAPVGAVLHSTSNKVICWKFRSIAADKDSPNMELVEPQKSKIFFMFKRRQASSFKN</sequence>
<gene>
    <name evidence="1" type="ORF">L596_001036</name>
</gene>
<dbReference type="Proteomes" id="UP000298663">
    <property type="component" value="Chromosome X"/>
</dbReference>
<proteinExistence type="predicted"/>
<dbReference type="AlphaFoldDB" id="A0A4U8UME9"/>
<accession>A0A4U8UME9</accession>
<organism evidence="1 2">
    <name type="scientific">Steinernema carpocapsae</name>
    <name type="common">Entomopathogenic nematode</name>
    <dbReference type="NCBI Taxonomy" id="34508"/>
    <lineage>
        <taxon>Eukaryota</taxon>
        <taxon>Metazoa</taxon>
        <taxon>Ecdysozoa</taxon>
        <taxon>Nematoda</taxon>
        <taxon>Chromadorea</taxon>
        <taxon>Rhabditida</taxon>
        <taxon>Tylenchina</taxon>
        <taxon>Panagrolaimomorpha</taxon>
        <taxon>Strongyloidoidea</taxon>
        <taxon>Steinernematidae</taxon>
        <taxon>Steinernema</taxon>
    </lineage>
</organism>
<name>A0A4U8UME9_STECR</name>
<protein>
    <submittedName>
        <fullName evidence="1">Uncharacterized protein</fullName>
    </submittedName>
</protein>